<dbReference type="PANTHER" id="PTHR30204:SF97">
    <property type="entry name" value="MERR FAMILY REGULATORY PROTEIN"/>
    <property type="match status" value="1"/>
</dbReference>
<accession>A0ABU2LQ40</accession>
<dbReference type="RefSeq" id="WP_311599164.1">
    <property type="nucleotide sequence ID" value="NZ_JAVREM010000016.1"/>
</dbReference>
<gene>
    <name evidence="3" type="ORF">RNC47_15375</name>
</gene>
<evidence type="ECO:0000259" key="2">
    <source>
        <dbReference type="PROSITE" id="PS50937"/>
    </source>
</evidence>
<name>A0ABU2LQ40_9ACTN</name>
<reference evidence="4" key="1">
    <citation type="submission" date="2023-07" db="EMBL/GenBank/DDBJ databases">
        <title>30 novel species of actinomycetes from the DSMZ collection.</title>
        <authorList>
            <person name="Nouioui I."/>
        </authorList>
    </citation>
    <scope>NUCLEOTIDE SEQUENCE [LARGE SCALE GENOMIC DNA]</scope>
    <source>
        <strain evidence="4">DSM 44918</strain>
    </source>
</reference>
<dbReference type="InterPro" id="IPR000551">
    <property type="entry name" value="MerR-type_HTH_dom"/>
</dbReference>
<evidence type="ECO:0000256" key="1">
    <source>
        <dbReference type="ARBA" id="ARBA00023125"/>
    </source>
</evidence>
<dbReference type="Proteomes" id="UP001183420">
    <property type="component" value="Unassembled WGS sequence"/>
</dbReference>
<feature type="domain" description="HTH merR-type" evidence="2">
    <location>
        <begin position="1"/>
        <end position="68"/>
    </location>
</feature>
<sequence length="133" mass="14746">MRIGELASRANVSTRALRYYEQQGILVSERTPSGQRVYPDSAVERVRLIQQFYAAGLSSRTIAMILPCVDTGHAQAEALERLRAERARIAAAVGELQEAGRKLDRVIELAEHPDPAYCPSLREQPAERQTASV</sequence>
<protein>
    <submittedName>
        <fullName evidence="3">MerR family transcriptional regulator</fullName>
    </submittedName>
</protein>
<keyword evidence="1" id="KW-0238">DNA-binding</keyword>
<dbReference type="PROSITE" id="PS00552">
    <property type="entry name" value="HTH_MERR_1"/>
    <property type="match status" value="1"/>
</dbReference>
<dbReference type="InterPro" id="IPR047057">
    <property type="entry name" value="MerR_fam"/>
</dbReference>
<dbReference type="Gene3D" id="1.10.1660.10">
    <property type="match status" value="1"/>
</dbReference>
<dbReference type="PRINTS" id="PR00040">
    <property type="entry name" value="HTHMERR"/>
</dbReference>
<dbReference type="Pfam" id="PF13411">
    <property type="entry name" value="MerR_1"/>
    <property type="match status" value="1"/>
</dbReference>
<dbReference type="SUPFAM" id="SSF46955">
    <property type="entry name" value="Putative DNA-binding domain"/>
    <property type="match status" value="1"/>
</dbReference>
<comment type="caution">
    <text evidence="3">The sequence shown here is derived from an EMBL/GenBank/DDBJ whole genome shotgun (WGS) entry which is preliminary data.</text>
</comment>
<dbReference type="SMART" id="SM00422">
    <property type="entry name" value="HTH_MERR"/>
    <property type="match status" value="1"/>
</dbReference>
<dbReference type="EMBL" id="JAVREM010000016">
    <property type="protein sequence ID" value="MDT0319719.1"/>
    <property type="molecule type" value="Genomic_DNA"/>
</dbReference>
<evidence type="ECO:0000313" key="4">
    <source>
        <dbReference type="Proteomes" id="UP001183420"/>
    </source>
</evidence>
<organism evidence="3 4">
    <name type="scientific">Streptomyces millisiae</name>
    <dbReference type="NCBI Taxonomy" id="3075542"/>
    <lineage>
        <taxon>Bacteria</taxon>
        <taxon>Bacillati</taxon>
        <taxon>Actinomycetota</taxon>
        <taxon>Actinomycetes</taxon>
        <taxon>Kitasatosporales</taxon>
        <taxon>Streptomycetaceae</taxon>
        <taxon>Streptomyces</taxon>
    </lineage>
</organism>
<keyword evidence="4" id="KW-1185">Reference proteome</keyword>
<dbReference type="InterPro" id="IPR009061">
    <property type="entry name" value="DNA-bd_dom_put_sf"/>
</dbReference>
<proteinExistence type="predicted"/>
<dbReference type="PANTHER" id="PTHR30204">
    <property type="entry name" value="REDOX-CYCLING DRUG-SENSING TRANSCRIPTIONAL ACTIVATOR SOXR"/>
    <property type="match status" value="1"/>
</dbReference>
<dbReference type="PROSITE" id="PS50937">
    <property type="entry name" value="HTH_MERR_2"/>
    <property type="match status" value="1"/>
</dbReference>
<evidence type="ECO:0000313" key="3">
    <source>
        <dbReference type="EMBL" id="MDT0319719.1"/>
    </source>
</evidence>